<dbReference type="InterPro" id="IPR004218">
    <property type="entry name" value="GSHS_ATP-bd"/>
</dbReference>
<evidence type="ECO:0000259" key="1">
    <source>
        <dbReference type="Pfam" id="PF02955"/>
    </source>
</evidence>
<dbReference type="PANTHER" id="PTHR39217">
    <property type="match status" value="1"/>
</dbReference>
<dbReference type="InterPro" id="IPR053191">
    <property type="entry name" value="DcsG_Biosynth_Enzyme"/>
</dbReference>
<dbReference type="GO" id="GO:0004363">
    <property type="term" value="F:glutathione synthase activity"/>
    <property type="evidence" value="ECO:0007669"/>
    <property type="project" value="InterPro"/>
</dbReference>
<sequence length="293" mass="33668">MKIAYIIYSGALKYGTANNFNENEDLLPFLQQKGLDIVAEVWDDPEVNWAKYDIALLKTPWDYHEKFEQFNLWLDKIQSLKLKLLNDYELVRWNMDKHYLSEVAAAGFDIIPSIFIAKGWNDDLKPFFEQLGADQLIIKPCISGGSKNTLILDKSLANENKAQVVELVSAGDFILQPLMPQIQEGEWSFIFLNGTYSHTIIKKPKAGDFRVQQIFGGTIEVAFPEQTYIDIAGKLAATFAPDALYTRVDGLMVKGKFMLMELELIEPFLYLSYHEQAVERYYRALLEQVERTK</sequence>
<gene>
    <name evidence="2" type="ORF">SAMN04488023_1225</name>
</gene>
<proteinExistence type="predicted"/>
<dbReference type="STRING" id="390241.SAMN04488023_1225"/>
<organism evidence="2 3">
    <name type="scientific">Pedobacter rhizosphaerae</name>
    <dbReference type="NCBI Taxonomy" id="390241"/>
    <lineage>
        <taxon>Bacteria</taxon>
        <taxon>Pseudomonadati</taxon>
        <taxon>Bacteroidota</taxon>
        <taxon>Sphingobacteriia</taxon>
        <taxon>Sphingobacteriales</taxon>
        <taxon>Sphingobacteriaceae</taxon>
        <taxon>Pedobacter</taxon>
    </lineage>
</organism>
<name>A0A1H9TDH8_9SPHI</name>
<protein>
    <submittedName>
        <fullName evidence="2">Glutathione synthetase, ATP-grasp domain</fullName>
    </submittedName>
</protein>
<dbReference type="Pfam" id="PF02955">
    <property type="entry name" value="GSH-S_ATP"/>
    <property type="match status" value="1"/>
</dbReference>
<dbReference type="SUPFAM" id="SSF56059">
    <property type="entry name" value="Glutathione synthetase ATP-binding domain-like"/>
    <property type="match status" value="1"/>
</dbReference>
<accession>A0A1H9TDH8</accession>
<feature type="domain" description="Prokaryotic glutathione synthetase ATP-binding" evidence="1">
    <location>
        <begin position="110"/>
        <end position="245"/>
    </location>
</feature>
<evidence type="ECO:0000313" key="3">
    <source>
        <dbReference type="Proteomes" id="UP000199572"/>
    </source>
</evidence>
<evidence type="ECO:0000313" key="2">
    <source>
        <dbReference type="EMBL" id="SER95168.1"/>
    </source>
</evidence>
<dbReference type="GO" id="GO:0005524">
    <property type="term" value="F:ATP binding"/>
    <property type="evidence" value="ECO:0007669"/>
    <property type="project" value="InterPro"/>
</dbReference>
<dbReference type="RefSeq" id="WP_090886254.1">
    <property type="nucleotide sequence ID" value="NZ_FOGG01000022.1"/>
</dbReference>
<dbReference type="AlphaFoldDB" id="A0A1H9TDH8"/>
<dbReference type="PANTHER" id="PTHR39217:SF1">
    <property type="entry name" value="GLUTATHIONE SYNTHETASE"/>
    <property type="match status" value="1"/>
</dbReference>
<dbReference type="EMBL" id="FOGG01000022">
    <property type="protein sequence ID" value="SER95168.1"/>
    <property type="molecule type" value="Genomic_DNA"/>
</dbReference>
<dbReference type="Proteomes" id="UP000199572">
    <property type="component" value="Unassembled WGS sequence"/>
</dbReference>
<keyword evidence="3" id="KW-1185">Reference proteome</keyword>
<dbReference type="OrthoDB" id="3373978at2"/>
<reference evidence="2 3" key="1">
    <citation type="submission" date="2016-10" db="EMBL/GenBank/DDBJ databases">
        <authorList>
            <person name="de Groot N.N."/>
        </authorList>
    </citation>
    <scope>NUCLEOTIDE SEQUENCE [LARGE SCALE GENOMIC DNA]</scope>
    <source>
        <strain evidence="2 3">DSM 18610</strain>
    </source>
</reference>